<dbReference type="SMART" id="SM00671">
    <property type="entry name" value="SEL1"/>
    <property type="match status" value="4"/>
</dbReference>
<evidence type="ECO:0000313" key="2">
    <source>
        <dbReference type="EMBL" id="MEQ2509400.1"/>
    </source>
</evidence>
<dbReference type="InterPro" id="IPR011990">
    <property type="entry name" value="TPR-like_helical_dom_sf"/>
</dbReference>
<keyword evidence="2" id="KW-0675">Receptor</keyword>
<dbReference type="SUPFAM" id="SSF52200">
    <property type="entry name" value="Toll/Interleukin receptor TIR domain"/>
    <property type="match status" value="1"/>
</dbReference>
<dbReference type="SUPFAM" id="SSF81901">
    <property type="entry name" value="HCP-like"/>
    <property type="match status" value="1"/>
</dbReference>
<evidence type="ECO:0000313" key="3">
    <source>
        <dbReference type="Proteomes" id="UP001465717"/>
    </source>
</evidence>
<evidence type="ECO:0000259" key="1">
    <source>
        <dbReference type="PROSITE" id="PS50104"/>
    </source>
</evidence>
<dbReference type="InterPro" id="IPR006597">
    <property type="entry name" value="Sel1-like"/>
</dbReference>
<organism evidence="2 3">
    <name type="scientific">Segatella sinensis</name>
    <dbReference type="NCBI Taxonomy" id="3085167"/>
    <lineage>
        <taxon>Bacteria</taxon>
        <taxon>Pseudomonadati</taxon>
        <taxon>Bacteroidota</taxon>
        <taxon>Bacteroidia</taxon>
        <taxon>Bacteroidales</taxon>
        <taxon>Prevotellaceae</taxon>
        <taxon>Segatella</taxon>
    </lineage>
</organism>
<proteinExistence type="predicted"/>
<dbReference type="PANTHER" id="PTHR11102">
    <property type="entry name" value="SEL-1-LIKE PROTEIN"/>
    <property type="match status" value="1"/>
</dbReference>
<comment type="caution">
    <text evidence="2">The sequence shown here is derived from an EMBL/GenBank/DDBJ whole genome shotgun (WGS) entry which is preliminary data.</text>
</comment>
<reference evidence="2 3" key="1">
    <citation type="submission" date="2024-04" db="EMBL/GenBank/DDBJ databases">
        <title>Human intestinal bacterial collection.</title>
        <authorList>
            <person name="Pauvert C."/>
            <person name="Hitch T.C.A."/>
            <person name="Clavel T."/>
        </authorList>
    </citation>
    <scope>NUCLEOTIDE SEQUENCE [LARGE SCALE GENOMIC DNA]</scope>
    <source>
        <strain evidence="2 3">CLA-AA-H174</strain>
    </source>
</reference>
<protein>
    <submittedName>
        <fullName evidence="2">Toll/interleukin-1 receptor domain-containing protein</fullName>
    </submittedName>
</protein>
<feature type="domain" description="TIR" evidence="1">
    <location>
        <begin position="4"/>
        <end position="125"/>
    </location>
</feature>
<dbReference type="Pfam" id="PF13676">
    <property type="entry name" value="TIR_2"/>
    <property type="match status" value="1"/>
</dbReference>
<dbReference type="Pfam" id="PF08238">
    <property type="entry name" value="Sel1"/>
    <property type="match status" value="4"/>
</dbReference>
<dbReference type="PANTHER" id="PTHR11102:SF160">
    <property type="entry name" value="ERAD-ASSOCIATED E3 UBIQUITIN-PROTEIN LIGASE COMPONENT HRD3"/>
    <property type="match status" value="1"/>
</dbReference>
<keyword evidence="3" id="KW-1185">Reference proteome</keyword>
<accession>A0ABV1G214</accession>
<dbReference type="Gene3D" id="1.25.40.10">
    <property type="entry name" value="Tetratricopeptide repeat domain"/>
    <property type="match status" value="1"/>
</dbReference>
<dbReference type="InterPro" id="IPR050767">
    <property type="entry name" value="Sel1_AlgK"/>
</dbReference>
<gene>
    <name evidence="2" type="ORF">AAAT87_14230</name>
</gene>
<sequence length="315" mass="36308">MPTKPYDIFISYRRNGGYETARHIYDLLKRDGYSVSFDQDNLMNGNFDKALLKRIAECKNFILICDADVFSRTIKEQGDKEHDWLFVELAEALKLDKNVIPIMLHGFTEFPEGLPDEIKDVRYKNGPQYDTAYFDAFYERLKQFFVEASADDNIVIKETSEKMKISLLLEHGWHCYNQGKYNKAMDYFLEAADMGSANAINAIALYYFEGHGYERNLQKAAQWFRYAAEMGYASAQRNLADCLLKGLGVTPNKQEAFAWYMRGAEKGNSKSQYMVGECYANGWGVEIDQIKAQEWYEKASCQGYEPAIGKLETKE</sequence>
<dbReference type="EMBL" id="JBBNGE010000077">
    <property type="protein sequence ID" value="MEQ2509400.1"/>
    <property type="molecule type" value="Genomic_DNA"/>
</dbReference>
<dbReference type="InterPro" id="IPR000157">
    <property type="entry name" value="TIR_dom"/>
</dbReference>
<dbReference type="SMART" id="SM00255">
    <property type="entry name" value="TIR"/>
    <property type="match status" value="1"/>
</dbReference>
<dbReference type="InterPro" id="IPR035897">
    <property type="entry name" value="Toll_tir_struct_dom_sf"/>
</dbReference>
<dbReference type="RefSeq" id="WP_349226777.1">
    <property type="nucleotide sequence ID" value="NZ_JBBNFG020000004.1"/>
</dbReference>
<dbReference type="Proteomes" id="UP001465717">
    <property type="component" value="Unassembled WGS sequence"/>
</dbReference>
<name>A0ABV1G214_9BACT</name>
<dbReference type="Gene3D" id="3.40.50.10140">
    <property type="entry name" value="Toll/interleukin-1 receptor homology (TIR) domain"/>
    <property type="match status" value="1"/>
</dbReference>
<dbReference type="PROSITE" id="PS50104">
    <property type="entry name" value="TIR"/>
    <property type="match status" value="1"/>
</dbReference>